<organism evidence="3 4">
    <name type="scientific">Donghicola eburneus</name>
    <dbReference type="NCBI Taxonomy" id="393278"/>
    <lineage>
        <taxon>Bacteria</taxon>
        <taxon>Pseudomonadati</taxon>
        <taxon>Pseudomonadota</taxon>
        <taxon>Alphaproteobacteria</taxon>
        <taxon>Rhodobacterales</taxon>
        <taxon>Roseobacteraceae</taxon>
        <taxon>Donghicola</taxon>
    </lineage>
</organism>
<feature type="transmembrane region" description="Helical" evidence="1">
    <location>
        <begin position="115"/>
        <end position="135"/>
    </location>
</feature>
<dbReference type="InterPro" id="IPR003675">
    <property type="entry name" value="Rce1/LyrA-like_dom"/>
</dbReference>
<dbReference type="PANTHER" id="PTHR36435">
    <property type="entry name" value="SLR1288 PROTEIN"/>
    <property type="match status" value="1"/>
</dbReference>
<dbReference type="Pfam" id="PF02517">
    <property type="entry name" value="Rce1-like"/>
    <property type="match status" value="1"/>
</dbReference>
<dbReference type="Proteomes" id="UP000184085">
    <property type="component" value="Unassembled WGS sequence"/>
</dbReference>
<keyword evidence="1" id="KW-0812">Transmembrane</keyword>
<name>A0A1M4N2K4_9RHOB</name>
<evidence type="ECO:0000259" key="2">
    <source>
        <dbReference type="Pfam" id="PF02517"/>
    </source>
</evidence>
<dbReference type="PANTHER" id="PTHR36435:SF1">
    <property type="entry name" value="CAAX AMINO TERMINAL PROTEASE FAMILY PROTEIN"/>
    <property type="match status" value="1"/>
</dbReference>
<keyword evidence="1" id="KW-1133">Transmembrane helix</keyword>
<feature type="domain" description="CAAX prenyl protease 2/Lysostaphin resistance protein A-like" evidence="2">
    <location>
        <begin position="121"/>
        <end position="217"/>
    </location>
</feature>
<keyword evidence="4" id="KW-1185">Reference proteome</keyword>
<evidence type="ECO:0000313" key="3">
    <source>
        <dbReference type="EMBL" id="SCM69073.1"/>
    </source>
</evidence>
<dbReference type="EMBL" id="FMJB01000063">
    <property type="protein sequence ID" value="SCM69073.1"/>
    <property type="molecule type" value="Genomic_DNA"/>
</dbReference>
<feature type="transmembrane region" description="Helical" evidence="1">
    <location>
        <begin position="244"/>
        <end position="264"/>
    </location>
</feature>
<dbReference type="InterPro" id="IPR052710">
    <property type="entry name" value="CAAX_protease"/>
</dbReference>
<evidence type="ECO:0000256" key="1">
    <source>
        <dbReference type="SAM" id="Phobius"/>
    </source>
</evidence>
<dbReference type="GO" id="GO:0004175">
    <property type="term" value="F:endopeptidase activity"/>
    <property type="evidence" value="ECO:0007669"/>
    <property type="project" value="UniProtKB-ARBA"/>
</dbReference>
<feature type="transmembrane region" description="Helical" evidence="1">
    <location>
        <begin position="204"/>
        <end position="224"/>
    </location>
</feature>
<feature type="transmembrane region" description="Helical" evidence="1">
    <location>
        <begin position="41"/>
        <end position="61"/>
    </location>
</feature>
<accession>A0A1M4N2K4</accession>
<reference evidence="4" key="1">
    <citation type="submission" date="2016-09" db="EMBL/GenBank/DDBJ databases">
        <authorList>
            <person name="Wibberg D."/>
        </authorList>
    </citation>
    <scope>NUCLEOTIDE SEQUENCE [LARGE SCALE GENOMIC DNA]</scope>
</reference>
<proteinExistence type="predicted"/>
<dbReference type="AlphaFoldDB" id="A0A1M4N2K4"/>
<keyword evidence="1" id="KW-0472">Membrane</keyword>
<sequence length="270" mass="28420">MVVLLVAGYGIMSTYWALVQALAGAQAPAVISDAENGSSPIGLILLLISFGALGLGLALSVQQVHKRSFLGLFGPLDLAWAQFKTVLLPVAGLTFFVAILPSPGDTPTLQTNLPFGYWLVLLPLSLFALAVQIVTEELLFRGYLQQHLSALTNDPRIWIGVPSALFALGHYAPAEAGANAVPLAIWAGLFGLAMADLTARSGTLGPAIAVHFVNNALAILFVSFKGDLSGLALFTLPSAMDDVAPVRAALPVDLLMLLVTWLAARVALRR</sequence>
<evidence type="ECO:0000313" key="4">
    <source>
        <dbReference type="Proteomes" id="UP000184085"/>
    </source>
</evidence>
<protein>
    <recommendedName>
        <fullName evidence="2">CAAX prenyl protease 2/Lysostaphin resistance protein A-like domain-containing protein</fullName>
    </recommendedName>
</protein>
<gene>
    <name evidence="3" type="ORF">KARMA_3306</name>
</gene>
<feature type="transmembrane region" description="Helical" evidence="1">
    <location>
        <begin position="81"/>
        <end position="103"/>
    </location>
</feature>
<dbReference type="GO" id="GO:0080120">
    <property type="term" value="P:CAAX-box protein maturation"/>
    <property type="evidence" value="ECO:0007669"/>
    <property type="project" value="UniProtKB-ARBA"/>
</dbReference>